<sequence length="121" mass="13101">MRQLPHPGIEETSLCGVLAALSDPVRLAIVGRLADGAERGWGDFDVDVCPSTLSHHMKTLRLAGIIDHRKDGTRCFVSLRPDLERRYPGLLACILKHAPDGRPSSAPRGHGSRPGHARDPA</sequence>
<dbReference type="KEGG" id="agv:OJF2_62110"/>
<dbReference type="InterPro" id="IPR011991">
    <property type="entry name" value="ArsR-like_HTH"/>
</dbReference>
<organism evidence="3 4">
    <name type="scientific">Aquisphaera giovannonii</name>
    <dbReference type="NCBI Taxonomy" id="406548"/>
    <lineage>
        <taxon>Bacteria</taxon>
        <taxon>Pseudomonadati</taxon>
        <taxon>Planctomycetota</taxon>
        <taxon>Planctomycetia</taxon>
        <taxon>Isosphaerales</taxon>
        <taxon>Isosphaeraceae</taxon>
        <taxon>Aquisphaera</taxon>
    </lineage>
</organism>
<evidence type="ECO:0000259" key="2">
    <source>
        <dbReference type="PROSITE" id="PS50987"/>
    </source>
</evidence>
<dbReference type="PROSITE" id="PS50987">
    <property type="entry name" value="HTH_ARSR_2"/>
    <property type="match status" value="1"/>
</dbReference>
<dbReference type="OrthoDB" id="9800150at2"/>
<reference evidence="3 4" key="1">
    <citation type="submission" date="2019-08" db="EMBL/GenBank/DDBJ databases">
        <title>Deep-cultivation of Planctomycetes and their phenomic and genomic characterization uncovers novel biology.</title>
        <authorList>
            <person name="Wiegand S."/>
            <person name="Jogler M."/>
            <person name="Boedeker C."/>
            <person name="Pinto D."/>
            <person name="Vollmers J."/>
            <person name="Rivas-Marin E."/>
            <person name="Kohn T."/>
            <person name="Peeters S.H."/>
            <person name="Heuer A."/>
            <person name="Rast P."/>
            <person name="Oberbeckmann S."/>
            <person name="Bunk B."/>
            <person name="Jeske O."/>
            <person name="Meyerdierks A."/>
            <person name="Storesund J.E."/>
            <person name="Kallscheuer N."/>
            <person name="Luecker S."/>
            <person name="Lage O.M."/>
            <person name="Pohl T."/>
            <person name="Merkel B.J."/>
            <person name="Hornburger P."/>
            <person name="Mueller R.-W."/>
            <person name="Bruemmer F."/>
            <person name="Labrenz M."/>
            <person name="Spormann A.M."/>
            <person name="Op den Camp H."/>
            <person name="Overmann J."/>
            <person name="Amann R."/>
            <person name="Jetten M.S.M."/>
            <person name="Mascher T."/>
            <person name="Medema M.H."/>
            <person name="Devos D.P."/>
            <person name="Kaster A.-K."/>
            <person name="Ovreas L."/>
            <person name="Rohde M."/>
            <person name="Galperin M.Y."/>
            <person name="Jogler C."/>
        </authorList>
    </citation>
    <scope>NUCLEOTIDE SEQUENCE [LARGE SCALE GENOMIC DNA]</scope>
    <source>
        <strain evidence="3 4">OJF2</strain>
    </source>
</reference>
<dbReference type="SMART" id="SM00418">
    <property type="entry name" value="HTH_ARSR"/>
    <property type="match status" value="1"/>
</dbReference>
<protein>
    <submittedName>
        <fullName evidence="3">Helix-turn-helix domain protein</fullName>
    </submittedName>
</protein>
<gene>
    <name evidence="3" type="ORF">OJF2_62110</name>
</gene>
<feature type="domain" description="HTH arsR-type" evidence="2">
    <location>
        <begin position="6"/>
        <end position="102"/>
    </location>
</feature>
<accession>A0A5B9WCL0</accession>
<dbReference type="InterPro" id="IPR001845">
    <property type="entry name" value="HTH_ArsR_DNA-bd_dom"/>
</dbReference>
<evidence type="ECO:0000256" key="1">
    <source>
        <dbReference type="SAM" id="MobiDB-lite"/>
    </source>
</evidence>
<keyword evidence="4" id="KW-1185">Reference proteome</keyword>
<dbReference type="GO" id="GO:0003700">
    <property type="term" value="F:DNA-binding transcription factor activity"/>
    <property type="evidence" value="ECO:0007669"/>
    <property type="project" value="InterPro"/>
</dbReference>
<name>A0A5B9WCL0_9BACT</name>
<dbReference type="SUPFAM" id="SSF46785">
    <property type="entry name" value="Winged helix' DNA-binding domain"/>
    <property type="match status" value="1"/>
</dbReference>
<proteinExistence type="predicted"/>
<dbReference type="PRINTS" id="PR00778">
    <property type="entry name" value="HTHARSR"/>
</dbReference>
<dbReference type="InterPro" id="IPR036390">
    <property type="entry name" value="WH_DNA-bd_sf"/>
</dbReference>
<dbReference type="AlphaFoldDB" id="A0A5B9WCL0"/>
<dbReference type="InterPro" id="IPR036388">
    <property type="entry name" value="WH-like_DNA-bd_sf"/>
</dbReference>
<dbReference type="CDD" id="cd00090">
    <property type="entry name" value="HTH_ARSR"/>
    <property type="match status" value="1"/>
</dbReference>
<dbReference type="EMBL" id="CP042997">
    <property type="protein sequence ID" value="QEH37620.1"/>
    <property type="molecule type" value="Genomic_DNA"/>
</dbReference>
<dbReference type="Proteomes" id="UP000324233">
    <property type="component" value="Chromosome"/>
</dbReference>
<evidence type="ECO:0000313" key="4">
    <source>
        <dbReference type="Proteomes" id="UP000324233"/>
    </source>
</evidence>
<dbReference type="Gene3D" id="1.10.10.10">
    <property type="entry name" value="Winged helix-like DNA-binding domain superfamily/Winged helix DNA-binding domain"/>
    <property type="match status" value="1"/>
</dbReference>
<feature type="region of interest" description="Disordered" evidence="1">
    <location>
        <begin position="98"/>
        <end position="121"/>
    </location>
</feature>
<dbReference type="RefSeq" id="WP_148597152.1">
    <property type="nucleotide sequence ID" value="NZ_CP042997.1"/>
</dbReference>
<evidence type="ECO:0000313" key="3">
    <source>
        <dbReference type="EMBL" id="QEH37620.1"/>
    </source>
</evidence>